<name>A0AAV2ASY2_9ARAC</name>
<keyword evidence="9" id="KW-0186">Copper</keyword>
<dbReference type="PRINTS" id="PR00187">
    <property type="entry name" value="HAEMOCYANIN"/>
</dbReference>
<feature type="domain" description="Tyrosinase copper-binding" evidence="12">
    <location>
        <begin position="360"/>
        <end position="371"/>
    </location>
</feature>
<proteinExistence type="inferred from homology"/>
<protein>
    <recommendedName>
        <fullName evidence="12">Tyrosinase copper-binding domain-containing protein</fullName>
    </recommendedName>
</protein>
<evidence type="ECO:0000313" key="13">
    <source>
        <dbReference type="EMBL" id="CAL1287123.1"/>
    </source>
</evidence>
<keyword evidence="8" id="KW-0479">Metal-binding</keyword>
<dbReference type="Proteomes" id="UP001497382">
    <property type="component" value="Unassembled WGS sequence"/>
</dbReference>
<evidence type="ECO:0000259" key="12">
    <source>
        <dbReference type="PROSITE" id="PS00498"/>
    </source>
</evidence>
<evidence type="ECO:0000256" key="7">
    <source>
        <dbReference type="ARBA" id="ARBA00022621"/>
    </source>
</evidence>
<evidence type="ECO:0000256" key="10">
    <source>
        <dbReference type="ARBA" id="ARBA00023157"/>
    </source>
</evidence>
<evidence type="ECO:0000256" key="9">
    <source>
        <dbReference type="ARBA" id="ARBA00023008"/>
    </source>
</evidence>
<evidence type="ECO:0000256" key="11">
    <source>
        <dbReference type="ARBA" id="ARBA00023180"/>
    </source>
</evidence>
<dbReference type="FunFam" id="1.20.1370.10:FF:000002">
    <property type="entry name" value="Hemocyanin subunit B"/>
    <property type="match status" value="1"/>
</dbReference>
<comment type="subunit">
    <text evidence="4">Tarantula hemocyanin is a 24-chain polymer with seven different chains identified.</text>
</comment>
<evidence type="ECO:0000256" key="6">
    <source>
        <dbReference type="ARBA" id="ARBA00022525"/>
    </source>
</evidence>
<comment type="similarity">
    <text evidence="3">Belongs to the tyrosinase family. Hemocyanin subfamily.</text>
</comment>
<comment type="caution">
    <text evidence="13">The sequence shown here is derived from an EMBL/GenBank/DDBJ whole genome shotgun (WGS) entry which is preliminary data.</text>
</comment>
<dbReference type="InterPro" id="IPR008922">
    <property type="entry name" value="Di-copper_centre_dom_sf"/>
</dbReference>
<dbReference type="PROSITE" id="PS00209">
    <property type="entry name" value="HEMOCYANIN_1"/>
    <property type="match status" value="1"/>
</dbReference>
<comment type="subcellular location">
    <subcellularLocation>
        <location evidence="2">Secreted</location>
        <location evidence="2">Extracellular space</location>
    </subcellularLocation>
</comment>
<evidence type="ECO:0000256" key="2">
    <source>
        <dbReference type="ARBA" id="ARBA00004239"/>
    </source>
</evidence>
<dbReference type="Gene3D" id="2.60.40.1520">
    <property type="entry name" value="Hemocyanin, C-terminal domain"/>
    <property type="match status" value="1"/>
</dbReference>
<keyword evidence="11" id="KW-0325">Glycoprotein</keyword>
<dbReference type="AlphaFoldDB" id="A0AAV2ASY2"/>
<dbReference type="GO" id="GO:0016491">
    <property type="term" value="F:oxidoreductase activity"/>
    <property type="evidence" value="ECO:0007669"/>
    <property type="project" value="InterPro"/>
</dbReference>
<keyword evidence="7" id="KW-0561">Oxygen transport</keyword>
<reference evidence="13 14" key="1">
    <citation type="submission" date="2024-04" db="EMBL/GenBank/DDBJ databases">
        <authorList>
            <person name="Rising A."/>
            <person name="Reimegard J."/>
            <person name="Sonavane S."/>
            <person name="Akerstrom W."/>
            <person name="Nylinder S."/>
            <person name="Hedman E."/>
            <person name="Kallberg Y."/>
        </authorList>
    </citation>
    <scope>NUCLEOTIDE SEQUENCE [LARGE SCALE GENOMIC DNA]</scope>
</reference>
<accession>A0AAV2ASY2</accession>
<evidence type="ECO:0000313" key="14">
    <source>
        <dbReference type="Proteomes" id="UP001497382"/>
    </source>
</evidence>
<dbReference type="Gene3D" id="1.20.1370.10">
    <property type="entry name" value="Hemocyanin, N-terminal domain"/>
    <property type="match status" value="1"/>
</dbReference>
<dbReference type="InterPro" id="IPR005203">
    <property type="entry name" value="Hemocyanin_C"/>
</dbReference>
<dbReference type="GO" id="GO:0005344">
    <property type="term" value="F:oxygen carrier activity"/>
    <property type="evidence" value="ECO:0007669"/>
    <property type="project" value="UniProtKB-KW"/>
</dbReference>
<dbReference type="SUPFAM" id="SSF48056">
    <property type="entry name" value="Di-copper centre-containing domain"/>
    <property type="match status" value="1"/>
</dbReference>
<organism evidence="13 14">
    <name type="scientific">Larinioides sclopetarius</name>
    <dbReference type="NCBI Taxonomy" id="280406"/>
    <lineage>
        <taxon>Eukaryota</taxon>
        <taxon>Metazoa</taxon>
        <taxon>Ecdysozoa</taxon>
        <taxon>Arthropoda</taxon>
        <taxon>Chelicerata</taxon>
        <taxon>Arachnida</taxon>
        <taxon>Araneae</taxon>
        <taxon>Araneomorphae</taxon>
        <taxon>Entelegynae</taxon>
        <taxon>Araneoidea</taxon>
        <taxon>Araneidae</taxon>
        <taxon>Larinioides</taxon>
    </lineage>
</organism>
<evidence type="ECO:0000256" key="8">
    <source>
        <dbReference type="ARBA" id="ARBA00022723"/>
    </source>
</evidence>
<keyword evidence="14" id="KW-1185">Reference proteome</keyword>
<dbReference type="SUPFAM" id="SSF48050">
    <property type="entry name" value="Hemocyanin, N-terminal domain"/>
    <property type="match status" value="1"/>
</dbReference>
<dbReference type="Pfam" id="PF03723">
    <property type="entry name" value="Hemocyanin_C"/>
    <property type="match status" value="1"/>
</dbReference>
<dbReference type="Pfam" id="PF00372">
    <property type="entry name" value="Hemocyanin_M"/>
    <property type="match status" value="1"/>
</dbReference>
<comment type="function">
    <text evidence="1">Hemocyanins are copper-containing oxygen carriers occurring freely dissolved in the hemolymph of many mollusks and arthropods.</text>
</comment>
<dbReference type="PANTHER" id="PTHR11511:SF4">
    <property type="entry name" value="PHENOLOXIDASE 2-RELATED"/>
    <property type="match status" value="1"/>
</dbReference>
<dbReference type="PROSITE" id="PS00210">
    <property type="entry name" value="HEMOCYANIN_2"/>
    <property type="match status" value="1"/>
</dbReference>
<dbReference type="FunFam" id="2.60.40.1520:FF:000001">
    <property type="entry name" value="Hemocyanin subunit 2"/>
    <property type="match status" value="1"/>
</dbReference>
<keyword evidence="5" id="KW-0813">Transport</keyword>
<dbReference type="GO" id="GO:0046872">
    <property type="term" value="F:metal ion binding"/>
    <property type="evidence" value="ECO:0007669"/>
    <property type="project" value="UniProtKB-KW"/>
</dbReference>
<dbReference type="GO" id="GO:0005576">
    <property type="term" value="C:extracellular region"/>
    <property type="evidence" value="ECO:0007669"/>
    <property type="project" value="UniProtKB-SubCell"/>
</dbReference>
<dbReference type="EMBL" id="CAXIEN010000213">
    <property type="protein sequence ID" value="CAL1287123.1"/>
    <property type="molecule type" value="Genomic_DNA"/>
</dbReference>
<evidence type="ECO:0000256" key="3">
    <source>
        <dbReference type="ARBA" id="ARBA00009470"/>
    </source>
</evidence>
<dbReference type="InterPro" id="IPR014756">
    <property type="entry name" value="Ig_E-set"/>
</dbReference>
<dbReference type="PANTHER" id="PTHR11511">
    <property type="entry name" value="LARVAL STORAGE PROTEIN/PHENOLOXIDASE"/>
    <property type="match status" value="1"/>
</dbReference>
<dbReference type="InterPro" id="IPR002227">
    <property type="entry name" value="Tyrosinase_Cu-bd"/>
</dbReference>
<dbReference type="FunFam" id="1.10.1280.10:FF:000004">
    <property type="entry name" value="Hemocyanin subunit 2"/>
    <property type="match status" value="1"/>
</dbReference>
<evidence type="ECO:0000256" key="1">
    <source>
        <dbReference type="ARBA" id="ARBA00002958"/>
    </source>
</evidence>
<keyword evidence="10" id="KW-1015">Disulfide bond</keyword>
<dbReference type="PROSITE" id="PS00498">
    <property type="entry name" value="TYROSINASE_2"/>
    <property type="match status" value="1"/>
</dbReference>
<sequence>MASDAAEKQQRVLPLFEYCALPTKTKFGLRVERDPKLRGLGILGRGQLFSTFHHDHLVEANKLAEVLLGAETFDEFVDLCHQARDFVNEALYVYAVSVAILHREDCRGVSLPPIQEVFPDKFFPVETIYKAFKVANSHPDKEQDEIIVDKEATGNILDPEYNLAYYREDVGINAHHWHWHLVYPSTWDAAVTGKHKDRKGEIFYYMHQQMCARYDCERLSNGLARMIPFHNFHEKLEGYSAHLSSFINGLPYASRPSGMQLHDIHGTGVQDLERWRERILDAINLGSVTDTDGRETILDETHGIDILGDIIESSHESKNPEYYGSLHNWGHVLMANVLDPDGRYQNNPGVMDDSATALRDPIFYRWHRFIDDMFNEYKKKLSAYNSDDLGFTGVEIESVTVHAHLDNVVTTTFEEETLDLSNALNFGRKGAVKVRYQHLDHEPFSYEIKVQNNTTKINHGTIRIFLAPVYDELGNVIKIDELRRLMIELDRFHATLNPGLNVINRSSRDSSVTISKERKFSQLLKGEGTTEHSSEYCSCGWPDHLLIPKGNDKGMEFHLFVMVTDHLKDLVGQLTDKNVCVDAVSYCGVKDDLYPDRKAMGYPFDRTIHADTVNEWLLSNMSVTKVKILHSSGN</sequence>
<dbReference type="SUPFAM" id="SSF81296">
    <property type="entry name" value="E set domains"/>
    <property type="match status" value="1"/>
</dbReference>
<gene>
    <name evidence="13" type="ORF">LARSCL_LOCUS14643</name>
</gene>
<dbReference type="Gene3D" id="1.10.1280.10">
    <property type="entry name" value="Di-copper center containing domain from catechol oxidase"/>
    <property type="match status" value="1"/>
</dbReference>
<evidence type="ECO:0000256" key="4">
    <source>
        <dbReference type="ARBA" id="ARBA00011753"/>
    </source>
</evidence>
<dbReference type="InterPro" id="IPR037020">
    <property type="entry name" value="Hemocyanin_C_sf"/>
</dbReference>
<dbReference type="InterPro" id="IPR000896">
    <property type="entry name" value="Hemocyanin/hexamerin_mid_dom"/>
</dbReference>
<dbReference type="InterPro" id="IPR013788">
    <property type="entry name" value="Hemocyanin/hexamerin"/>
</dbReference>
<dbReference type="InterPro" id="IPR005204">
    <property type="entry name" value="Hemocyanin_N"/>
</dbReference>
<evidence type="ECO:0000256" key="5">
    <source>
        <dbReference type="ARBA" id="ARBA00022448"/>
    </source>
</evidence>
<keyword evidence="6" id="KW-0964">Secreted</keyword>
<dbReference type="InterPro" id="IPR036697">
    <property type="entry name" value="Hemocyanin_N_sf"/>
</dbReference>
<dbReference type="Pfam" id="PF03722">
    <property type="entry name" value="Hemocyanin_N"/>
    <property type="match status" value="1"/>
</dbReference>